<organism evidence="11 12">
    <name type="scientific">Actinokineospora spheciospongiae</name>
    <dbReference type="NCBI Taxonomy" id="909613"/>
    <lineage>
        <taxon>Bacteria</taxon>
        <taxon>Bacillati</taxon>
        <taxon>Actinomycetota</taxon>
        <taxon>Actinomycetes</taxon>
        <taxon>Pseudonocardiales</taxon>
        <taxon>Pseudonocardiaceae</taxon>
        <taxon>Actinokineospora</taxon>
    </lineage>
</organism>
<protein>
    <recommendedName>
        <fullName evidence="8">Probable cytosol aminopeptidase</fullName>
        <ecNumber evidence="8">3.4.11.1</ecNumber>
    </recommendedName>
    <alternativeName>
        <fullName evidence="8">Leucine aminopeptidase</fullName>
        <shortName evidence="8">LAP</shortName>
        <ecNumber evidence="8">3.4.11.10</ecNumber>
    </alternativeName>
    <alternativeName>
        <fullName evidence="8">Leucyl aminopeptidase</fullName>
    </alternativeName>
</protein>
<dbReference type="PATRIC" id="fig|909613.9.peg.4454"/>
<dbReference type="AlphaFoldDB" id="W7J2I6"/>
<feature type="binding site" evidence="8">
    <location>
        <position position="323"/>
    </location>
    <ligand>
        <name>Mn(2+)</name>
        <dbReference type="ChEBI" id="CHEBI:29035"/>
        <label>2</label>
    </ligand>
</feature>
<dbReference type="EC" id="3.4.11.10" evidence="8"/>
<evidence type="ECO:0000256" key="4">
    <source>
        <dbReference type="ARBA" id="ARBA00022438"/>
    </source>
</evidence>
<dbReference type="InterPro" id="IPR008283">
    <property type="entry name" value="Peptidase_M17_N"/>
</dbReference>
<dbReference type="PRINTS" id="PR00481">
    <property type="entry name" value="LAMNOPPTDASE"/>
</dbReference>
<keyword evidence="12" id="KW-1185">Reference proteome</keyword>
<evidence type="ECO:0000259" key="9">
    <source>
        <dbReference type="Pfam" id="PF00883"/>
    </source>
</evidence>
<evidence type="ECO:0000256" key="3">
    <source>
        <dbReference type="ARBA" id="ARBA00009528"/>
    </source>
</evidence>
<feature type="active site" evidence="8">
    <location>
        <position position="325"/>
    </location>
</feature>
<dbReference type="Pfam" id="PF02789">
    <property type="entry name" value="Peptidase_M17_N"/>
    <property type="match status" value="1"/>
</dbReference>
<evidence type="ECO:0000256" key="8">
    <source>
        <dbReference type="HAMAP-Rule" id="MF_00181"/>
    </source>
</evidence>
<feature type="domain" description="Cytosol aminopeptidase" evidence="9">
    <location>
        <begin position="159"/>
        <end position="466"/>
    </location>
</feature>
<dbReference type="InterPro" id="IPR011356">
    <property type="entry name" value="Leucine_aapep/pepB"/>
</dbReference>
<feature type="domain" description="Peptidase M17 leucyl aminopeptidase N-terminal" evidence="10">
    <location>
        <begin position="34"/>
        <end position="124"/>
    </location>
</feature>
<evidence type="ECO:0000313" key="12">
    <source>
        <dbReference type="Proteomes" id="UP000019277"/>
    </source>
</evidence>
<feature type="active site" evidence="8">
    <location>
        <position position="251"/>
    </location>
</feature>
<dbReference type="CDD" id="cd00433">
    <property type="entry name" value="Peptidase_M17"/>
    <property type="match status" value="1"/>
</dbReference>
<feature type="binding site" evidence="8">
    <location>
        <position position="239"/>
    </location>
    <ligand>
        <name>Mn(2+)</name>
        <dbReference type="ChEBI" id="CHEBI:29035"/>
        <label>2</label>
    </ligand>
</feature>
<dbReference type="EC" id="3.4.11.1" evidence="8"/>
<comment type="function">
    <text evidence="7 8">Presumably involved in the processing and regular turnover of intracellular proteins. Catalyzes the removal of unsubstituted N-terminal amino acids from various peptides.</text>
</comment>
<dbReference type="SUPFAM" id="SSF52949">
    <property type="entry name" value="Macro domain-like"/>
    <property type="match status" value="1"/>
</dbReference>
<keyword evidence="8" id="KW-0963">Cytoplasm</keyword>
<feature type="binding site" evidence="8">
    <location>
        <position position="321"/>
    </location>
    <ligand>
        <name>Mn(2+)</name>
        <dbReference type="ChEBI" id="CHEBI:29035"/>
        <label>1</label>
    </ligand>
</feature>
<evidence type="ECO:0000256" key="5">
    <source>
        <dbReference type="ARBA" id="ARBA00022670"/>
    </source>
</evidence>
<dbReference type="OrthoDB" id="9809354at2"/>
<feature type="binding site" evidence="8">
    <location>
        <position position="244"/>
    </location>
    <ligand>
        <name>Mn(2+)</name>
        <dbReference type="ChEBI" id="CHEBI:29035"/>
        <label>1</label>
    </ligand>
</feature>
<dbReference type="SUPFAM" id="SSF53187">
    <property type="entry name" value="Zn-dependent exopeptidases"/>
    <property type="match status" value="1"/>
</dbReference>
<evidence type="ECO:0000256" key="2">
    <source>
        <dbReference type="ARBA" id="ARBA00000967"/>
    </source>
</evidence>
<dbReference type="STRING" id="909613.UO65_4452"/>
<feature type="binding site" evidence="8">
    <location>
        <position position="244"/>
    </location>
    <ligand>
        <name>Mn(2+)</name>
        <dbReference type="ChEBI" id="CHEBI:29035"/>
        <label>2</label>
    </ligand>
</feature>
<dbReference type="NCBIfam" id="NF002073">
    <property type="entry name" value="PRK00913.1-2"/>
    <property type="match status" value="1"/>
</dbReference>
<reference evidence="11 12" key="1">
    <citation type="journal article" date="2014" name="Genome Announc.">
        <title>Draft Genome Sequence of the Antitrypanosomally Active Sponge-Associated Bacterium Actinokineospora sp. Strain EG49.</title>
        <authorList>
            <person name="Harjes J."/>
            <person name="Ryu T."/>
            <person name="Abdelmohsen U.R."/>
            <person name="Moitinho-Silva L."/>
            <person name="Horn H."/>
            <person name="Ravasi T."/>
            <person name="Hentschel U."/>
        </authorList>
    </citation>
    <scope>NUCLEOTIDE SEQUENCE [LARGE SCALE GENOMIC DNA]</scope>
    <source>
        <strain evidence="11 12">EG49</strain>
    </source>
</reference>
<evidence type="ECO:0000259" key="10">
    <source>
        <dbReference type="Pfam" id="PF02789"/>
    </source>
</evidence>
<dbReference type="Gene3D" id="3.40.630.10">
    <property type="entry name" value="Zn peptidases"/>
    <property type="match status" value="1"/>
</dbReference>
<dbReference type="RefSeq" id="WP_035285643.1">
    <property type="nucleotide sequence ID" value="NZ_AYXG01000165.1"/>
</dbReference>
<keyword evidence="8" id="KW-0464">Manganese</keyword>
<gene>
    <name evidence="8" type="primary">pepA</name>
    <name evidence="11" type="ORF">UO65_4452</name>
</gene>
<evidence type="ECO:0000313" key="11">
    <source>
        <dbReference type="EMBL" id="EWC60344.1"/>
    </source>
</evidence>
<dbReference type="HAMAP" id="MF_00181">
    <property type="entry name" value="Cytosol_peptidase_M17"/>
    <property type="match status" value="1"/>
</dbReference>
<feature type="binding site" evidence="8">
    <location>
        <position position="262"/>
    </location>
    <ligand>
        <name>Mn(2+)</name>
        <dbReference type="ChEBI" id="CHEBI:29035"/>
        <label>2</label>
    </ligand>
</feature>
<keyword evidence="8" id="KW-0479">Metal-binding</keyword>
<evidence type="ECO:0000256" key="1">
    <source>
        <dbReference type="ARBA" id="ARBA00000135"/>
    </source>
</evidence>
<dbReference type="PANTHER" id="PTHR11963">
    <property type="entry name" value="LEUCINE AMINOPEPTIDASE-RELATED"/>
    <property type="match status" value="1"/>
</dbReference>
<dbReference type="InterPro" id="IPR023042">
    <property type="entry name" value="Peptidase_M17_leu_NH2_pept"/>
</dbReference>
<comment type="subcellular location">
    <subcellularLocation>
        <location evidence="8">Cytoplasm</location>
    </subcellularLocation>
</comment>
<comment type="cofactor">
    <cofactor evidence="8">
        <name>Mn(2+)</name>
        <dbReference type="ChEBI" id="CHEBI:29035"/>
    </cofactor>
    <text evidence="8">Binds 2 manganese ions per subunit.</text>
</comment>
<dbReference type="Proteomes" id="UP000019277">
    <property type="component" value="Unassembled WGS sequence"/>
</dbReference>
<keyword evidence="5 8" id="KW-0645">Protease</keyword>
<keyword evidence="6 8" id="KW-0378">Hydrolase</keyword>
<comment type="similarity">
    <text evidence="3 8">Belongs to the peptidase M17 family.</text>
</comment>
<comment type="catalytic activity">
    <reaction evidence="1 8">
        <text>Release of an N-terminal amino acid, Xaa-|-Yaa-, in which Xaa is preferably Leu, but may be other amino acids including Pro although not Arg or Lys, and Yaa may be Pro. Amino acid amides and methyl esters are also readily hydrolyzed, but rates on arylamides are exceedingly low.</text>
        <dbReference type="EC" id="3.4.11.1"/>
    </reaction>
</comment>
<dbReference type="PANTHER" id="PTHR11963:SF23">
    <property type="entry name" value="CYTOSOL AMINOPEPTIDASE"/>
    <property type="match status" value="1"/>
</dbReference>
<accession>W7J2I6</accession>
<dbReference type="GO" id="GO:0030145">
    <property type="term" value="F:manganese ion binding"/>
    <property type="evidence" value="ECO:0007669"/>
    <property type="project" value="UniProtKB-UniRule"/>
</dbReference>
<dbReference type="InterPro" id="IPR000819">
    <property type="entry name" value="Peptidase_M17_C"/>
</dbReference>
<dbReference type="GO" id="GO:0005737">
    <property type="term" value="C:cytoplasm"/>
    <property type="evidence" value="ECO:0007669"/>
    <property type="project" value="UniProtKB-SubCell"/>
</dbReference>
<name>W7J2I6_9PSEU</name>
<dbReference type="GO" id="GO:0070006">
    <property type="term" value="F:metalloaminopeptidase activity"/>
    <property type="evidence" value="ECO:0007669"/>
    <property type="project" value="InterPro"/>
</dbReference>
<dbReference type="Gene3D" id="3.40.220.10">
    <property type="entry name" value="Leucine Aminopeptidase, subunit E, domain 1"/>
    <property type="match status" value="1"/>
</dbReference>
<keyword evidence="4 8" id="KW-0031">Aminopeptidase</keyword>
<sequence>MSIEWDLVRRPPATAAAAVVGVFAGEGADAVTPEFLRAAGFDASVGQVLPIPGLGRTEVLVGLGPRGRVDGAVLRRAMAAVARAVTVPSLAVTVPGEVPAPVAVRAVVEGLLLGGYRFTRYRSDAVEPILARVDIVVADERETRAALAVAQVLGSAVLLARDLVNEPGEDLTPGVFADRARSMAAETGVRCEVWDVERMTEEGLGGLLGVGRGSPRQPRLVRLTHEPESPRATVALVGKGVTFDAGGLSLKPTAQLVDMKADMAGAAVVLAAVSALAVLDCPLRVDAWLPLTENMLGADPIRVGDVLTLRGGRTVEVRNADAEGRLIMADALVLAGEREPDAIVDIATLTDAAAVALGREVAAVMGTSPVWTDAVRRAGARAGEGIWPLPLPGSYRAQLASPIADLVNYTTGVRHGTALLAGLFLAEFVPEGIPWAHLDIQGTAVADTDNGEWVRGGTGFGVRTLVELLMAPLPDFGV</sequence>
<proteinExistence type="inferred from homology"/>
<evidence type="ECO:0000256" key="7">
    <source>
        <dbReference type="ARBA" id="ARBA00049972"/>
    </source>
</evidence>
<comment type="catalytic activity">
    <reaction evidence="2 8">
        <text>Release of an N-terminal amino acid, preferentially leucine, but not glutamic or aspartic acids.</text>
        <dbReference type="EC" id="3.4.11.10"/>
    </reaction>
</comment>
<dbReference type="GO" id="GO:0006508">
    <property type="term" value="P:proteolysis"/>
    <property type="evidence" value="ECO:0007669"/>
    <property type="project" value="UniProtKB-KW"/>
</dbReference>
<dbReference type="eggNOG" id="COG0260">
    <property type="taxonomic scope" value="Bacteria"/>
</dbReference>
<comment type="caution">
    <text evidence="11">The sequence shown here is derived from an EMBL/GenBank/DDBJ whole genome shotgun (WGS) entry which is preliminary data.</text>
</comment>
<dbReference type="InterPro" id="IPR043472">
    <property type="entry name" value="Macro_dom-like"/>
</dbReference>
<dbReference type="EMBL" id="AYXG01000165">
    <property type="protein sequence ID" value="EWC60344.1"/>
    <property type="molecule type" value="Genomic_DNA"/>
</dbReference>
<evidence type="ECO:0000256" key="6">
    <source>
        <dbReference type="ARBA" id="ARBA00022801"/>
    </source>
</evidence>
<feature type="binding site" evidence="8">
    <location>
        <position position="323"/>
    </location>
    <ligand>
        <name>Mn(2+)</name>
        <dbReference type="ChEBI" id="CHEBI:29035"/>
        <label>1</label>
    </ligand>
</feature>
<dbReference type="Pfam" id="PF00883">
    <property type="entry name" value="Peptidase_M17"/>
    <property type="match status" value="1"/>
</dbReference>